<dbReference type="Gene3D" id="2.40.320.10">
    <property type="entry name" value="Hypothetical Protein Pfu-838710-001"/>
    <property type="match status" value="1"/>
</dbReference>
<dbReference type="InterPro" id="IPR033469">
    <property type="entry name" value="CYTH-like_dom_sf"/>
</dbReference>
<evidence type="ECO:0000256" key="1">
    <source>
        <dbReference type="PIRSR" id="PIRSR016487-1"/>
    </source>
</evidence>
<protein>
    <recommendedName>
        <fullName evidence="2">CYTH domain-containing protein</fullName>
    </recommendedName>
</protein>
<dbReference type="EMBL" id="BBWV01000001">
    <property type="protein sequence ID" value="GAO42531.1"/>
    <property type="molecule type" value="Genomic_DNA"/>
</dbReference>
<comment type="caution">
    <text evidence="3">The sequence shown here is derived from an EMBL/GenBank/DDBJ whole genome shotgun (WGS) entry which is preliminary data.</text>
</comment>
<reference evidence="3 4" key="1">
    <citation type="submission" date="2015-04" db="EMBL/GenBank/DDBJ databases">
        <title>Whole genome shotgun sequence of Flavihumibacter petaseus NBRC 106054.</title>
        <authorList>
            <person name="Miyazawa S."/>
            <person name="Hosoyama A."/>
            <person name="Hashimoto M."/>
            <person name="Noguchi M."/>
            <person name="Tsuchikane K."/>
            <person name="Ohji S."/>
            <person name="Yamazoe A."/>
            <person name="Ichikawa N."/>
            <person name="Kimura A."/>
            <person name="Fujita N."/>
        </authorList>
    </citation>
    <scope>NUCLEOTIDE SEQUENCE [LARGE SCALE GENOMIC DNA]</scope>
    <source>
        <strain evidence="3 4">NBRC 106054</strain>
    </source>
</reference>
<dbReference type="PROSITE" id="PS51707">
    <property type="entry name" value="CYTH"/>
    <property type="match status" value="1"/>
</dbReference>
<evidence type="ECO:0000313" key="3">
    <source>
        <dbReference type="EMBL" id="GAO42531.1"/>
    </source>
</evidence>
<keyword evidence="4" id="KW-1185">Reference proteome</keyword>
<accession>A0A0E9MYP4</accession>
<proteinExistence type="predicted"/>
<sequence length="155" mass="18124">MGVEIERKFLVDDARWWQLAANEFSYLRQGYISADPKRIVRVRATEKEGFLTIKGISTGAARAEFEYTIPREDAETLLDTLCDNIIAKRRYLVEHARQTWEVDVFLGDNEGLIVAEIELDDENEQFELPGWIGREVTEEEKYYNASLSRRPFKSW</sequence>
<dbReference type="Pfam" id="PF01928">
    <property type="entry name" value="CYTH"/>
    <property type="match status" value="1"/>
</dbReference>
<dbReference type="CDD" id="cd07891">
    <property type="entry name" value="CYTH-like_CthTTM-like_1"/>
    <property type="match status" value="1"/>
</dbReference>
<dbReference type="PANTHER" id="PTHR40114">
    <property type="entry name" value="SLR0698 PROTEIN"/>
    <property type="match status" value="1"/>
</dbReference>
<evidence type="ECO:0000313" key="4">
    <source>
        <dbReference type="Proteomes" id="UP000033121"/>
    </source>
</evidence>
<gene>
    <name evidence="3" type="ORF">FPE01S_01_15460</name>
</gene>
<dbReference type="SMART" id="SM01118">
    <property type="entry name" value="CYTH"/>
    <property type="match status" value="1"/>
</dbReference>
<feature type="active site" description="Proton acceptor" evidence="1">
    <location>
        <position position="31"/>
    </location>
</feature>
<dbReference type="InterPro" id="IPR023577">
    <property type="entry name" value="CYTH_domain"/>
</dbReference>
<dbReference type="InterPro" id="IPR012042">
    <property type="entry name" value="NeuTTM/CthTTM-like"/>
</dbReference>
<dbReference type="RefSeq" id="WP_046368204.1">
    <property type="nucleotide sequence ID" value="NZ_BBWV01000001.1"/>
</dbReference>
<name>A0A0E9MYP4_9BACT</name>
<dbReference type="AlphaFoldDB" id="A0A0E9MYP4"/>
<dbReference type="STRING" id="1220578.FPE01S_01_15460"/>
<dbReference type="Proteomes" id="UP000033121">
    <property type="component" value="Unassembled WGS sequence"/>
</dbReference>
<feature type="domain" description="CYTH" evidence="2">
    <location>
        <begin position="2"/>
        <end position="149"/>
    </location>
</feature>
<dbReference type="OrthoDB" id="9805588at2"/>
<organism evidence="3 4">
    <name type="scientific">Flavihumibacter petaseus NBRC 106054</name>
    <dbReference type="NCBI Taxonomy" id="1220578"/>
    <lineage>
        <taxon>Bacteria</taxon>
        <taxon>Pseudomonadati</taxon>
        <taxon>Bacteroidota</taxon>
        <taxon>Chitinophagia</taxon>
        <taxon>Chitinophagales</taxon>
        <taxon>Chitinophagaceae</taxon>
        <taxon>Flavihumibacter</taxon>
    </lineage>
</organism>
<dbReference type="SUPFAM" id="SSF55154">
    <property type="entry name" value="CYTH-like phosphatases"/>
    <property type="match status" value="1"/>
</dbReference>
<dbReference type="PANTHER" id="PTHR40114:SF1">
    <property type="entry name" value="SLR0698 PROTEIN"/>
    <property type="match status" value="1"/>
</dbReference>
<evidence type="ECO:0000259" key="2">
    <source>
        <dbReference type="PROSITE" id="PS51707"/>
    </source>
</evidence>
<dbReference type="PIRSF" id="PIRSF016487">
    <property type="entry name" value="CYTH_UCP016487"/>
    <property type="match status" value="1"/>
</dbReference>